<evidence type="ECO:0008006" key="4">
    <source>
        <dbReference type="Google" id="ProtNLM"/>
    </source>
</evidence>
<organism evidence="2 3">
    <name type="scientific">Reticulomyxa filosa</name>
    <dbReference type="NCBI Taxonomy" id="46433"/>
    <lineage>
        <taxon>Eukaryota</taxon>
        <taxon>Sar</taxon>
        <taxon>Rhizaria</taxon>
        <taxon>Retaria</taxon>
        <taxon>Foraminifera</taxon>
        <taxon>Monothalamids</taxon>
        <taxon>Reticulomyxidae</taxon>
        <taxon>Reticulomyxa</taxon>
    </lineage>
</organism>
<protein>
    <recommendedName>
        <fullName evidence="4">Transmembrane protein</fullName>
    </recommendedName>
</protein>
<dbReference type="AlphaFoldDB" id="X6LF61"/>
<keyword evidence="1" id="KW-0472">Membrane</keyword>
<name>X6LF61_RETFI</name>
<comment type="caution">
    <text evidence="2">The sequence shown here is derived from an EMBL/GenBank/DDBJ whole genome shotgun (WGS) entry which is preliminary data.</text>
</comment>
<evidence type="ECO:0000256" key="1">
    <source>
        <dbReference type="SAM" id="Phobius"/>
    </source>
</evidence>
<keyword evidence="1" id="KW-1133">Transmembrane helix</keyword>
<feature type="transmembrane region" description="Helical" evidence="1">
    <location>
        <begin position="112"/>
        <end position="130"/>
    </location>
</feature>
<feature type="non-terminal residue" evidence="2">
    <location>
        <position position="1"/>
    </location>
</feature>
<feature type="transmembrane region" description="Helical" evidence="1">
    <location>
        <begin position="150"/>
        <end position="169"/>
    </location>
</feature>
<evidence type="ECO:0000313" key="3">
    <source>
        <dbReference type="Proteomes" id="UP000023152"/>
    </source>
</evidence>
<proteinExistence type="predicted"/>
<sequence length="245" mass="27960">PFVSQHFHSKNKKEMIIVKKKYTLCGYGLEDEYVALLVVLLEVELFLISHSKITIQFIHTKNNRVKEYHTLLALLLENEKKRNTNPRRQSCSELRDIRWSSRRTTRVVGRRVGTFVGGLVWLAHLLGLYFFHVHTKMIDKVVGGKRKKLVGTLCFLKKSRAICFITLLFKKQERNDCKKIYLVGALVGGRVCLRVGVLVGGRVGVFIGTFVGDLVGIFVGTLFCYVNIGIIFKFVGGKKKKKKKT</sequence>
<feature type="transmembrane region" description="Helical" evidence="1">
    <location>
        <begin position="181"/>
        <end position="208"/>
    </location>
</feature>
<dbReference type="EMBL" id="ASPP01041629">
    <property type="protein sequence ID" value="ETO00214.1"/>
    <property type="molecule type" value="Genomic_DNA"/>
</dbReference>
<feature type="transmembrane region" description="Helical" evidence="1">
    <location>
        <begin position="214"/>
        <end position="235"/>
    </location>
</feature>
<keyword evidence="1" id="KW-0812">Transmembrane</keyword>
<evidence type="ECO:0000313" key="2">
    <source>
        <dbReference type="EMBL" id="ETO00214.1"/>
    </source>
</evidence>
<gene>
    <name evidence="2" type="ORF">RFI_37233</name>
</gene>
<dbReference type="Proteomes" id="UP000023152">
    <property type="component" value="Unassembled WGS sequence"/>
</dbReference>
<accession>X6LF61</accession>
<keyword evidence="3" id="KW-1185">Reference proteome</keyword>
<reference evidence="2 3" key="1">
    <citation type="journal article" date="2013" name="Curr. Biol.">
        <title>The Genome of the Foraminiferan Reticulomyxa filosa.</title>
        <authorList>
            <person name="Glockner G."/>
            <person name="Hulsmann N."/>
            <person name="Schleicher M."/>
            <person name="Noegel A.A."/>
            <person name="Eichinger L."/>
            <person name="Gallinger C."/>
            <person name="Pawlowski J."/>
            <person name="Sierra R."/>
            <person name="Euteneuer U."/>
            <person name="Pillet L."/>
            <person name="Moustafa A."/>
            <person name="Platzer M."/>
            <person name="Groth M."/>
            <person name="Szafranski K."/>
            <person name="Schliwa M."/>
        </authorList>
    </citation>
    <scope>NUCLEOTIDE SEQUENCE [LARGE SCALE GENOMIC DNA]</scope>
</reference>